<keyword evidence="4" id="KW-0552">Olfaction</keyword>
<evidence type="ECO:0000256" key="1">
    <source>
        <dbReference type="ARBA" id="ARBA00004141"/>
    </source>
</evidence>
<dbReference type="InterPro" id="IPR004117">
    <property type="entry name" value="7tm6_olfct_rcpt"/>
</dbReference>
<keyword evidence="7" id="KW-0675">Receptor</keyword>
<reference evidence="9 10" key="1">
    <citation type="journal article" date="2022" name="Allergy">
        <title>Genome assembly and annotation of Periplaneta americana reveal a comprehensive cockroach allergen profile.</title>
        <authorList>
            <person name="Wang L."/>
            <person name="Xiong Q."/>
            <person name="Saelim N."/>
            <person name="Wang L."/>
            <person name="Nong W."/>
            <person name="Wan A.T."/>
            <person name="Shi M."/>
            <person name="Liu X."/>
            <person name="Cao Q."/>
            <person name="Hui J.H.L."/>
            <person name="Sookrung N."/>
            <person name="Leung T.F."/>
            <person name="Tungtrongchitr A."/>
            <person name="Tsui S.K.W."/>
        </authorList>
    </citation>
    <scope>NUCLEOTIDE SEQUENCE [LARGE SCALE GENOMIC DNA]</scope>
    <source>
        <strain evidence="9">PWHHKU_190912</strain>
    </source>
</reference>
<comment type="subcellular location">
    <subcellularLocation>
        <location evidence="1">Membrane</location>
        <topology evidence="1">Multi-pass membrane protein</topology>
    </subcellularLocation>
</comment>
<organism evidence="9 10">
    <name type="scientific">Periplaneta americana</name>
    <name type="common">American cockroach</name>
    <name type="synonym">Blatta americana</name>
    <dbReference type="NCBI Taxonomy" id="6978"/>
    <lineage>
        <taxon>Eukaryota</taxon>
        <taxon>Metazoa</taxon>
        <taxon>Ecdysozoa</taxon>
        <taxon>Arthropoda</taxon>
        <taxon>Hexapoda</taxon>
        <taxon>Insecta</taxon>
        <taxon>Pterygota</taxon>
        <taxon>Neoptera</taxon>
        <taxon>Polyneoptera</taxon>
        <taxon>Dictyoptera</taxon>
        <taxon>Blattodea</taxon>
        <taxon>Blattoidea</taxon>
        <taxon>Blattidae</taxon>
        <taxon>Blattinae</taxon>
        <taxon>Periplaneta</taxon>
    </lineage>
</organism>
<evidence type="ECO:0000256" key="6">
    <source>
        <dbReference type="ARBA" id="ARBA00023136"/>
    </source>
</evidence>
<gene>
    <name evidence="9" type="ORF">ANN_17297</name>
</gene>
<evidence type="ECO:0000256" key="7">
    <source>
        <dbReference type="ARBA" id="ARBA00023170"/>
    </source>
</evidence>
<sequence>MSPGSSTESYPASQPKWQQMPLTGQCTLETQCASVLPLKQSVSNKTDNCDWQIAYYESVKNAAWASDWIGAPIFYQRNITFIIAQANHKFTLTAGKFFQLSNATLSNMLNESLSLFMFLLTMKDKNEEIIV</sequence>
<evidence type="ECO:0000256" key="8">
    <source>
        <dbReference type="ARBA" id="ARBA00023224"/>
    </source>
</evidence>
<protein>
    <recommendedName>
        <fullName evidence="11">DDE Tnp4 domain-containing protein</fullName>
    </recommendedName>
</protein>
<keyword evidence="2" id="KW-0716">Sensory transduction</keyword>
<keyword evidence="6" id="KW-0472">Membrane</keyword>
<keyword evidence="3" id="KW-0812">Transmembrane</keyword>
<keyword evidence="8" id="KW-0807">Transducer</keyword>
<evidence type="ECO:0000313" key="10">
    <source>
        <dbReference type="Proteomes" id="UP001148838"/>
    </source>
</evidence>
<evidence type="ECO:0000256" key="4">
    <source>
        <dbReference type="ARBA" id="ARBA00022725"/>
    </source>
</evidence>
<proteinExistence type="predicted"/>
<evidence type="ECO:0000256" key="3">
    <source>
        <dbReference type="ARBA" id="ARBA00022692"/>
    </source>
</evidence>
<evidence type="ECO:0008006" key="11">
    <source>
        <dbReference type="Google" id="ProtNLM"/>
    </source>
</evidence>
<dbReference type="EMBL" id="JAJSOF020000021">
    <property type="protein sequence ID" value="KAJ4437162.1"/>
    <property type="molecule type" value="Genomic_DNA"/>
</dbReference>
<accession>A0ABQ8STY8</accession>
<name>A0ABQ8STY8_PERAM</name>
<keyword evidence="5" id="KW-1133">Transmembrane helix</keyword>
<comment type="caution">
    <text evidence="9">The sequence shown here is derived from an EMBL/GenBank/DDBJ whole genome shotgun (WGS) entry which is preliminary data.</text>
</comment>
<evidence type="ECO:0000313" key="9">
    <source>
        <dbReference type="EMBL" id="KAJ4437162.1"/>
    </source>
</evidence>
<evidence type="ECO:0000256" key="5">
    <source>
        <dbReference type="ARBA" id="ARBA00022989"/>
    </source>
</evidence>
<dbReference type="Proteomes" id="UP001148838">
    <property type="component" value="Unassembled WGS sequence"/>
</dbReference>
<evidence type="ECO:0000256" key="2">
    <source>
        <dbReference type="ARBA" id="ARBA00022606"/>
    </source>
</evidence>
<dbReference type="Pfam" id="PF02949">
    <property type="entry name" value="7tm_6"/>
    <property type="match status" value="1"/>
</dbReference>
<keyword evidence="10" id="KW-1185">Reference proteome</keyword>